<evidence type="ECO:0000256" key="5">
    <source>
        <dbReference type="ARBA" id="ARBA00023136"/>
    </source>
</evidence>
<keyword evidence="4 6" id="KW-1133">Transmembrane helix</keyword>
<dbReference type="STRING" id="335284.Pcryo_0904"/>
<dbReference type="GO" id="GO:0005886">
    <property type="term" value="C:plasma membrane"/>
    <property type="evidence" value="ECO:0007669"/>
    <property type="project" value="UniProtKB-SubCell"/>
</dbReference>
<feature type="transmembrane region" description="Helical" evidence="6">
    <location>
        <begin position="174"/>
        <end position="198"/>
    </location>
</feature>
<dbReference type="AlphaFoldDB" id="Q1QCB8"/>
<proteinExistence type="inferred from homology"/>
<feature type="transmembrane region" description="Helical" evidence="6">
    <location>
        <begin position="276"/>
        <end position="294"/>
    </location>
</feature>
<feature type="transmembrane region" description="Helical" evidence="6">
    <location>
        <begin position="243"/>
        <end position="264"/>
    </location>
</feature>
<keyword evidence="5 6" id="KW-0472">Membrane</keyword>
<dbReference type="Proteomes" id="UP000002425">
    <property type="component" value="Chromosome"/>
</dbReference>
<evidence type="ECO:0000256" key="1">
    <source>
        <dbReference type="ARBA" id="ARBA00004141"/>
    </source>
</evidence>
<feature type="transmembrane region" description="Helical" evidence="6">
    <location>
        <begin position="70"/>
        <end position="91"/>
    </location>
</feature>
<dbReference type="PANTHER" id="PTHR43483">
    <property type="entry name" value="MEMBRANE TRANSPORTER PROTEIN HI_0806-RELATED"/>
    <property type="match status" value="1"/>
</dbReference>
<dbReference type="KEGG" id="pcr:Pcryo_0904"/>
<keyword evidence="8" id="KW-1185">Reference proteome</keyword>
<accession>Q1QCB8</accession>
<comment type="similarity">
    <text evidence="2 6">Belongs to the 4-toluene sulfonate uptake permease (TSUP) (TC 2.A.102) family.</text>
</comment>
<evidence type="ECO:0000313" key="8">
    <source>
        <dbReference type="Proteomes" id="UP000002425"/>
    </source>
</evidence>
<keyword evidence="6" id="KW-1003">Cell membrane</keyword>
<evidence type="ECO:0000256" key="4">
    <source>
        <dbReference type="ARBA" id="ARBA00022989"/>
    </source>
</evidence>
<evidence type="ECO:0000313" key="7">
    <source>
        <dbReference type="EMBL" id="ABE74685.1"/>
    </source>
</evidence>
<feature type="transmembrane region" description="Helical" evidence="6">
    <location>
        <begin position="128"/>
        <end position="146"/>
    </location>
</feature>
<organism evidence="7 8">
    <name type="scientific">Psychrobacter cryohalolentis (strain ATCC BAA-1226 / DSM 17306 / VKM B-2378 / K5)</name>
    <dbReference type="NCBI Taxonomy" id="335284"/>
    <lineage>
        <taxon>Bacteria</taxon>
        <taxon>Pseudomonadati</taxon>
        <taxon>Pseudomonadota</taxon>
        <taxon>Gammaproteobacteria</taxon>
        <taxon>Moraxellales</taxon>
        <taxon>Moraxellaceae</taxon>
        <taxon>Psychrobacter</taxon>
    </lineage>
</organism>
<dbReference type="InterPro" id="IPR002781">
    <property type="entry name" value="TM_pro_TauE-like"/>
</dbReference>
<feature type="transmembrane region" description="Helical" evidence="6">
    <location>
        <begin position="27"/>
        <end position="58"/>
    </location>
</feature>
<keyword evidence="3 6" id="KW-0812">Transmembrane</keyword>
<evidence type="ECO:0000256" key="2">
    <source>
        <dbReference type="ARBA" id="ARBA00009142"/>
    </source>
</evidence>
<dbReference type="Pfam" id="PF01925">
    <property type="entry name" value="TauE"/>
    <property type="match status" value="1"/>
</dbReference>
<dbReference type="EMBL" id="CP000323">
    <property type="protein sequence ID" value="ABE74685.1"/>
    <property type="molecule type" value="Genomic_DNA"/>
</dbReference>
<protein>
    <recommendedName>
        <fullName evidence="6">Probable membrane transporter protein</fullName>
    </recommendedName>
</protein>
<reference evidence="7" key="1">
    <citation type="submission" date="2006-03" db="EMBL/GenBank/DDBJ databases">
        <title>Complete sequence of chromosome of Psychrobacter cryohalolentis K5.</title>
        <authorList>
            <consortium name="US DOE Joint Genome Institute"/>
            <person name="Copeland A."/>
            <person name="Lucas S."/>
            <person name="Lapidus A."/>
            <person name="Barry K."/>
            <person name="Detter J.C."/>
            <person name="Glavina del Rio T."/>
            <person name="Hammon N."/>
            <person name="Israni S."/>
            <person name="Dalin E."/>
            <person name="Tice H."/>
            <person name="Pitluck S."/>
            <person name="Brettin T."/>
            <person name="Bruce D."/>
            <person name="Han C."/>
            <person name="Tapia R."/>
            <person name="Sims D.R."/>
            <person name="Gilna P."/>
            <person name="Schmutz J."/>
            <person name="Larimer F."/>
            <person name="Land M."/>
            <person name="Hauser L."/>
            <person name="Kyrpides N."/>
            <person name="Kim E."/>
            <person name="Richardson P."/>
        </authorList>
    </citation>
    <scope>NUCLEOTIDE SEQUENCE</scope>
    <source>
        <strain evidence="7">K5</strain>
    </source>
</reference>
<sequence>MSDNVSILFCIDYKTIIQPRSNYPVELIIFLIIGALAGFAAGLFGVGGGTIIVPLLFIVFTQMDYSPDSIMHLALGTSLATIIVTSISSLMAHNKKGAVMWPVFKNLAPGLAIGCFLGAGIAGQISGLYLQLIVGVFLLWVAYKMFFAGKKQVVSHADDVNGANTELPSKPKQLAAGGVIGIASAIFGIGGGSLTVPYLTRYGVVMQKAVGTSAACGLPIAIAGALGFMFFGMQQQVDVPNTIGFVHIYAFLGISIMSFFTAKLGAKVAHILSPELLKKCFAVLLTVVGCYFLFKGLV</sequence>
<dbReference type="PANTHER" id="PTHR43483:SF3">
    <property type="entry name" value="MEMBRANE TRANSPORTER PROTEIN HI_0806-RELATED"/>
    <property type="match status" value="1"/>
</dbReference>
<evidence type="ECO:0000256" key="6">
    <source>
        <dbReference type="RuleBase" id="RU363041"/>
    </source>
</evidence>
<dbReference type="HOGENOM" id="CLU_045498_6_0_6"/>
<name>Q1QCB8_PSYCK</name>
<feature type="transmembrane region" description="Helical" evidence="6">
    <location>
        <begin position="103"/>
        <end position="122"/>
    </location>
</feature>
<feature type="transmembrane region" description="Helical" evidence="6">
    <location>
        <begin position="210"/>
        <end position="231"/>
    </location>
</feature>
<comment type="subcellular location">
    <subcellularLocation>
        <location evidence="6">Cell membrane</location>
        <topology evidence="6">Multi-pass membrane protein</topology>
    </subcellularLocation>
    <subcellularLocation>
        <location evidence="1">Membrane</location>
        <topology evidence="1">Multi-pass membrane protein</topology>
    </subcellularLocation>
</comment>
<evidence type="ECO:0000256" key="3">
    <source>
        <dbReference type="ARBA" id="ARBA00022692"/>
    </source>
</evidence>
<dbReference type="eggNOG" id="COG0730">
    <property type="taxonomic scope" value="Bacteria"/>
</dbReference>
<gene>
    <name evidence="7" type="ordered locus">Pcryo_0904</name>
</gene>